<organism evidence="6 7">
    <name type="scientific">Aspergillus ibericus CBS 121593</name>
    <dbReference type="NCBI Taxonomy" id="1448316"/>
    <lineage>
        <taxon>Eukaryota</taxon>
        <taxon>Fungi</taxon>
        <taxon>Dikarya</taxon>
        <taxon>Ascomycota</taxon>
        <taxon>Pezizomycotina</taxon>
        <taxon>Eurotiomycetes</taxon>
        <taxon>Eurotiomycetidae</taxon>
        <taxon>Eurotiales</taxon>
        <taxon>Aspergillaceae</taxon>
        <taxon>Aspergillus</taxon>
        <taxon>Aspergillus subgen. Circumdati</taxon>
    </lineage>
</organism>
<reference evidence="6 7" key="1">
    <citation type="submission" date="2018-02" db="EMBL/GenBank/DDBJ databases">
        <title>The genomes of Aspergillus section Nigri reveals drivers in fungal speciation.</title>
        <authorList>
            <consortium name="DOE Joint Genome Institute"/>
            <person name="Vesth T.C."/>
            <person name="Nybo J."/>
            <person name="Theobald S."/>
            <person name="Brandl J."/>
            <person name="Frisvad J.C."/>
            <person name="Nielsen K.F."/>
            <person name="Lyhne E.K."/>
            <person name="Kogle M.E."/>
            <person name="Kuo A."/>
            <person name="Riley R."/>
            <person name="Clum A."/>
            <person name="Nolan M."/>
            <person name="Lipzen A."/>
            <person name="Salamov A."/>
            <person name="Henrissat B."/>
            <person name="Wiebenga A."/>
            <person name="De vries R.P."/>
            <person name="Grigoriev I.V."/>
            <person name="Mortensen U.H."/>
            <person name="Andersen M.R."/>
            <person name="Baker S.E."/>
        </authorList>
    </citation>
    <scope>NUCLEOTIDE SEQUENCE [LARGE SCALE GENOMIC DNA]</scope>
    <source>
        <strain evidence="6 7">CBS 121593</strain>
    </source>
</reference>
<sequence length="309" mass="35452">MDSTKLPSGCGVCGSHNNLFQCNKCQIMPYCSQEHEAADRGAHEQACTKILENRINIESEECGLPFTLEDFMSPSEDLQRHPSGRNGDGRRRKRIYWQRGADERAYLAARCGLLKAISKIWTRESLQVQLTQVLALLRLSPRDPLGLRRLAPVLMLLLGQDRECYDFMKGWSMGREGRDNDNAGPRLRGQTIDKSDFFEPVDFVHDLAHTIILTLLKIKIDKLYASVHLKNGYYWRALVSPQIPLDWKPDRESPGSLEEMQCSLIYTYDAWRKTPGAVDFIIARFHKKVQGRVQGGTRNQDRDEEWTLL</sequence>
<dbReference type="Pfam" id="PF01753">
    <property type="entry name" value="zf-MYND"/>
    <property type="match status" value="1"/>
</dbReference>
<dbReference type="Proteomes" id="UP000249402">
    <property type="component" value="Unassembled WGS sequence"/>
</dbReference>
<gene>
    <name evidence="6" type="ORF">BO80DRAFT_369161</name>
</gene>
<dbReference type="RefSeq" id="XP_025569597.1">
    <property type="nucleotide sequence ID" value="XM_025716377.1"/>
</dbReference>
<name>A0A395GIK2_9EURO</name>
<keyword evidence="3" id="KW-0862">Zinc</keyword>
<keyword evidence="1" id="KW-0479">Metal-binding</keyword>
<dbReference type="STRING" id="1448316.A0A395GIK2"/>
<dbReference type="EMBL" id="KZ824497">
    <property type="protein sequence ID" value="RAK95269.1"/>
    <property type="molecule type" value="Genomic_DNA"/>
</dbReference>
<dbReference type="GeneID" id="37221242"/>
<dbReference type="PROSITE" id="PS01360">
    <property type="entry name" value="ZF_MYND_1"/>
    <property type="match status" value="1"/>
</dbReference>
<dbReference type="OrthoDB" id="5952526at2759"/>
<dbReference type="Gene3D" id="6.10.140.2220">
    <property type="match status" value="1"/>
</dbReference>
<evidence type="ECO:0000313" key="7">
    <source>
        <dbReference type="Proteomes" id="UP000249402"/>
    </source>
</evidence>
<keyword evidence="7" id="KW-1185">Reference proteome</keyword>
<evidence type="ECO:0000256" key="3">
    <source>
        <dbReference type="ARBA" id="ARBA00022833"/>
    </source>
</evidence>
<dbReference type="AlphaFoldDB" id="A0A395GIK2"/>
<evidence type="ECO:0000256" key="2">
    <source>
        <dbReference type="ARBA" id="ARBA00022771"/>
    </source>
</evidence>
<dbReference type="VEuPathDB" id="FungiDB:BO80DRAFT_369161"/>
<feature type="domain" description="MYND-type" evidence="5">
    <location>
        <begin position="10"/>
        <end position="47"/>
    </location>
</feature>
<dbReference type="PROSITE" id="PS50865">
    <property type="entry name" value="ZF_MYND_2"/>
    <property type="match status" value="1"/>
</dbReference>
<dbReference type="InterPro" id="IPR002893">
    <property type="entry name" value="Znf_MYND"/>
</dbReference>
<dbReference type="GO" id="GO:0008270">
    <property type="term" value="F:zinc ion binding"/>
    <property type="evidence" value="ECO:0007669"/>
    <property type="project" value="UniProtKB-KW"/>
</dbReference>
<accession>A0A395GIK2</accession>
<evidence type="ECO:0000313" key="6">
    <source>
        <dbReference type="EMBL" id="RAK95269.1"/>
    </source>
</evidence>
<evidence type="ECO:0000259" key="5">
    <source>
        <dbReference type="PROSITE" id="PS50865"/>
    </source>
</evidence>
<proteinExistence type="predicted"/>
<evidence type="ECO:0000256" key="1">
    <source>
        <dbReference type="ARBA" id="ARBA00022723"/>
    </source>
</evidence>
<evidence type="ECO:0000256" key="4">
    <source>
        <dbReference type="PROSITE-ProRule" id="PRU00134"/>
    </source>
</evidence>
<keyword evidence="2 4" id="KW-0863">Zinc-finger</keyword>
<dbReference type="SUPFAM" id="SSF144232">
    <property type="entry name" value="HIT/MYND zinc finger-like"/>
    <property type="match status" value="1"/>
</dbReference>
<protein>
    <recommendedName>
        <fullName evidence="5">MYND-type domain-containing protein</fullName>
    </recommendedName>
</protein>